<dbReference type="PANTHER" id="PTHR10579:SF43">
    <property type="entry name" value="ZINC FINGER (C3HC4-TYPE RING FINGER) FAMILY PROTEIN"/>
    <property type="match status" value="1"/>
</dbReference>
<evidence type="ECO:0000313" key="2">
    <source>
        <dbReference type="EMBL" id="OKH36404.1"/>
    </source>
</evidence>
<dbReference type="InterPro" id="IPR036465">
    <property type="entry name" value="vWFA_dom_sf"/>
</dbReference>
<sequence>MSVPQIDLIPLRAAICSDVPSDLDVLVRIIPPPPEQDLHRPPLNLCLVIDRSSSMKGKKIDYVKKAACYAVQQLLMTDRVSVVVFDRAVSTLVDSTFAIDKTDIIHQIQQIQPGYGTALHAAWQAGAIQVIKHLNSQHLNRVILLSDGFSSVGENNPYVIATDVYGLALQGVSTTTMGVGNHYDEDLLTSMAKRGNGGYYYIQSPEKLPIIFRTELQDLMATIGHTVSLGIDPQGAVEIEDVLNDLETDQRGRFQLPNLIKGNPMEVVVKLQVPPIPQTTDLCYFRLNWKNPKHEEPQKAWTSLRLPVINSASISEFPPNIEVQQRMLLMMVARVKKEAIRHLDRGNYEMASKLLKNARLQVINAPKSPLIEKEAQALANLYADLQAKQLLKLRKQASVETYNITLTNPRILDDII</sequence>
<dbReference type="EMBL" id="MRCE01000016">
    <property type="protein sequence ID" value="OKH36404.1"/>
    <property type="molecule type" value="Genomic_DNA"/>
</dbReference>
<evidence type="ECO:0000313" key="3">
    <source>
        <dbReference type="Proteomes" id="UP000185860"/>
    </source>
</evidence>
<dbReference type="InterPro" id="IPR051266">
    <property type="entry name" value="CLCR"/>
</dbReference>
<accession>A0A1U7IHA3</accession>
<reference evidence="2 3" key="1">
    <citation type="submission" date="2016-11" db="EMBL/GenBank/DDBJ databases">
        <title>Draft Genome Sequences of Nine Cyanobacterial Strains from Diverse Habitats.</title>
        <authorList>
            <person name="Zhu T."/>
            <person name="Hou S."/>
            <person name="Lu X."/>
            <person name="Hess W.R."/>
        </authorList>
    </citation>
    <scope>NUCLEOTIDE SEQUENCE [LARGE SCALE GENOMIC DNA]</scope>
    <source>
        <strain evidence="2 3">IAM M-71</strain>
    </source>
</reference>
<dbReference type="PROSITE" id="PS50234">
    <property type="entry name" value="VWFA"/>
    <property type="match status" value="1"/>
</dbReference>
<comment type="caution">
    <text evidence="2">The sequence shown here is derived from an EMBL/GenBank/DDBJ whole genome shotgun (WGS) entry which is preliminary data.</text>
</comment>
<dbReference type="STRING" id="454136.NIES2119_17330"/>
<gene>
    <name evidence="2" type="ORF">NIES2119_17330</name>
</gene>
<dbReference type="SUPFAM" id="SSF53300">
    <property type="entry name" value="vWA-like"/>
    <property type="match status" value="1"/>
</dbReference>
<dbReference type="PANTHER" id="PTHR10579">
    <property type="entry name" value="CALCIUM-ACTIVATED CHLORIDE CHANNEL REGULATOR"/>
    <property type="match status" value="1"/>
</dbReference>
<dbReference type="AlphaFoldDB" id="A0A1U7IHA3"/>
<name>A0A1U7IHA3_9CYAN</name>
<dbReference type="SMART" id="SM00327">
    <property type="entry name" value="VWA"/>
    <property type="match status" value="1"/>
</dbReference>
<organism evidence="2 3">
    <name type="scientific">[Phormidium ambiguum] IAM M-71</name>
    <dbReference type="NCBI Taxonomy" id="454136"/>
    <lineage>
        <taxon>Bacteria</taxon>
        <taxon>Bacillati</taxon>
        <taxon>Cyanobacteriota</taxon>
        <taxon>Cyanophyceae</taxon>
        <taxon>Oscillatoriophycideae</taxon>
        <taxon>Aerosakkonematales</taxon>
        <taxon>Aerosakkonemataceae</taxon>
        <taxon>Floridanema</taxon>
    </lineage>
</organism>
<dbReference type="Gene3D" id="3.40.50.410">
    <property type="entry name" value="von Willebrand factor, type A domain"/>
    <property type="match status" value="1"/>
</dbReference>
<dbReference type="OrthoDB" id="571198at2"/>
<dbReference type="Proteomes" id="UP000185860">
    <property type="component" value="Unassembled WGS sequence"/>
</dbReference>
<dbReference type="Pfam" id="PF00092">
    <property type="entry name" value="VWA"/>
    <property type="match status" value="1"/>
</dbReference>
<feature type="domain" description="VWFA" evidence="1">
    <location>
        <begin position="44"/>
        <end position="223"/>
    </location>
</feature>
<dbReference type="InterPro" id="IPR002035">
    <property type="entry name" value="VWF_A"/>
</dbReference>
<protein>
    <recommendedName>
        <fullName evidence="1">VWFA domain-containing protein</fullName>
    </recommendedName>
</protein>
<proteinExistence type="predicted"/>
<evidence type="ECO:0000259" key="1">
    <source>
        <dbReference type="PROSITE" id="PS50234"/>
    </source>
</evidence>
<dbReference type="RefSeq" id="WP_073594759.1">
    <property type="nucleotide sequence ID" value="NZ_MRCE01000016.1"/>
</dbReference>